<comment type="caution">
    <text evidence="2">The sequence shown here is derived from an EMBL/GenBank/DDBJ whole genome shotgun (WGS) entry which is preliminary data.</text>
</comment>
<dbReference type="EMBL" id="AAOW01000026">
    <property type="protein sequence ID" value="EAR60001.1"/>
    <property type="molecule type" value="Genomic_DNA"/>
</dbReference>
<dbReference type="Pfam" id="PF00132">
    <property type="entry name" value="Hexapep"/>
    <property type="match status" value="1"/>
</dbReference>
<dbReference type="NCBIfam" id="TIGR02287">
    <property type="entry name" value="PaaY"/>
    <property type="match status" value="1"/>
</dbReference>
<dbReference type="AlphaFoldDB" id="A0A7U8C3B8"/>
<sequence length="199" mass="21182">MQVYSIDGITPVVDPTAYVHPTAVLIGDVIIGPGCYVGPNAALRGDFGRLILEEGANVQDTCVLHGFPGTDTVVEKDGHIGHGAVLHGCRIGRNALVGMNAVVMDGAEIGAESIVAACAFVKAAFKCEPRSMLVGSPAKFLREVSDKEIAWKSAGTATYQDLTNRCLTTMEKVEPLTEVEPNRPRMDVGEVKPKYKTEA</sequence>
<dbReference type="PANTHER" id="PTHR13061:SF29">
    <property type="entry name" value="GAMMA CARBONIC ANHYDRASE-LIKE 1, MITOCHONDRIAL-RELATED"/>
    <property type="match status" value="1"/>
</dbReference>
<dbReference type="InterPro" id="IPR011004">
    <property type="entry name" value="Trimer_LpxA-like_sf"/>
</dbReference>
<dbReference type="FunFam" id="2.160.10.10:FF:000012">
    <property type="entry name" value="Carnitine operon protein CaiE"/>
    <property type="match status" value="1"/>
</dbReference>
<dbReference type="SUPFAM" id="SSF51161">
    <property type="entry name" value="Trimeric LpxA-like enzymes"/>
    <property type="match status" value="1"/>
</dbReference>
<dbReference type="InterPro" id="IPR001451">
    <property type="entry name" value="Hexapep"/>
</dbReference>
<dbReference type="CDD" id="cd04745">
    <property type="entry name" value="LbH_paaY_like"/>
    <property type="match status" value="1"/>
</dbReference>
<protein>
    <submittedName>
        <fullName evidence="2">Phenylacetic acid degradation protein PaaY</fullName>
    </submittedName>
</protein>
<evidence type="ECO:0000313" key="2">
    <source>
        <dbReference type="EMBL" id="EAR60001.1"/>
    </source>
</evidence>
<dbReference type="OrthoDB" id="9803036at2"/>
<gene>
    <name evidence="2" type="ORF">MED92_14068</name>
</gene>
<dbReference type="InterPro" id="IPR011974">
    <property type="entry name" value="PaaY"/>
</dbReference>
<reference evidence="2 3" key="1">
    <citation type="submission" date="2006-02" db="EMBL/GenBank/DDBJ databases">
        <authorList>
            <person name="Pinhassi J."/>
            <person name="Pedros-Alio C."/>
            <person name="Ferriera S."/>
            <person name="Johnson J."/>
            <person name="Kravitz S."/>
            <person name="Halpern A."/>
            <person name="Remington K."/>
            <person name="Beeson K."/>
            <person name="Tran B."/>
            <person name="Rogers Y.-H."/>
            <person name="Friedman R."/>
            <person name="Venter J.C."/>
        </authorList>
    </citation>
    <scope>NUCLEOTIDE SEQUENCE [LARGE SCALE GENOMIC DNA]</scope>
    <source>
        <strain evidence="2 3">MED92</strain>
    </source>
</reference>
<dbReference type="Proteomes" id="UP000002171">
    <property type="component" value="Unassembled WGS sequence"/>
</dbReference>
<dbReference type="Gene3D" id="2.160.10.10">
    <property type="entry name" value="Hexapeptide repeat proteins"/>
    <property type="match status" value="1"/>
</dbReference>
<name>A0A7U8C3B8_NEPCE</name>
<dbReference type="InterPro" id="IPR050484">
    <property type="entry name" value="Transf_Hexapept/Carb_Anhydrase"/>
</dbReference>
<accession>A0A7U8C3B8</accession>
<feature type="region of interest" description="Disordered" evidence="1">
    <location>
        <begin position="179"/>
        <end position="199"/>
    </location>
</feature>
<evidence type="ECO:0000313" key="3">
    <source>
        <dbReference type="Proteomes" id="UP000002171"/>
    </source>
</evidence>
<dbReference type="RefSeq" id="WP_007020479.1">
    <property type="nucleotide sequence ID" value="NZ_CH724125.1"/>
</dbReference>
<dbReference type="PANTHER" id="PTHR13061">
    <property type="entry name" value="DYNACTIN SUBUNIT P25"/>
    <property type="match status" value="1"/>
</dbReference>
<keyword evidence="3" id="KW-1185">Reference proteome</keyword>
<organism evidence="2 3">
    <name type="scientific">Neptuniibacter caesariensis</name>
    <dbReference type="NCBI Taxonomy" id="207954"/>
    <lineage>
        <taxon>Bacteria</taxon>
        <taxon>Pseudomonadati</taxon>
        <taxon>Pseudomonadota</taxon>
        <taxon>Gammaproteobacteria</taxon>
        <taxon>Oceanospirillales</taxon>
        <taxon>Oceanospirillaceae</taxon>
        <taxon>Neptuniibacter</taxon>
    </lineage>
</organism>
<proteinExistence type="predicted"/>
<evidence type="ECO:0000256" key="1">
    <source>
        <dbReference type="SAM" id="MobiDB-lite"/>
    </source>
</evidence>